<evidence type="ECO:0000313" key="3">
    <source>
        <dbReference type="Proteomes" id="UP000029665"/>
    </source>
</evidence>
<feature type="region of interest" description="Disordered" evidence="1">
    <location>
        <begin position="92"/>
        <end position="170"/>
    </location>
</feature>
<organism evidence="2 3">
    <name type="scientific">Pycnoporus cinnabarinus</name>
    <name type="common">Cinnabar-red polypore</name>
    <name type="synonym">Trametes cinnabarina</name>
    <dbReference type="NCBI Taxonomy" id="5643"/>
    <lineage>
        <taxon>Eukaryota</taxon>
        <taxon>Fungi</taxon>
        <taxon>Dikarya</taxon>
        <taxon>Basidiomycota</taxon>
        <taxon>Agaricomycotina</taxon>
        <taxon>Agaricomycetes</taxon>
        <taxon>Polyporales</taxon>
        <taxon>Polyporaceae</taxon>
        <taxon>Trametes</taxon>
    </lineage>
</organism>
<feature type="compositionally biased region" description="Polar residues" evidence="1">
    <location>
        <begin position="59"/>
        <end position="72"/>
    </location>
</feature>
<evidence type="ECO:0000256" key="1">
    <source>
        <dbReference type="SAM" id="MobiDB-lite"/>
    </source>
</evidence>
<reference evidence="2" key="1">
    <citation type="submission" date="2014-01" db="EMBL/GenBank/DDBJ databases">
        <title>The genome of the white-rot fungus Pycnoporus cinnabarinus: a basidiomycete model with a versatile arsenal for lignocellulosic biomass breakdown.</title>
        <authorList>
            <person name="Levasseur A."/>
            <person name="Lomascolo A."/>
            <person name="Ruiz-Duenas F.J."/>
            <person name="Uzan E."/>
            <person name="Piumi F."/>
            <person name="Kues U."/>
            <person name="Ram A.F.J."/>
            <person name="Murat C."/>
            <person name="Haon M."/>
            <person name="Benoit I."/>
            <person name="Arfi Y."/>
            <person name="Chevret D."/>
            <person name="Drula E."/>
            <person name="Kwon M.J."/>
            <person name="Gouret P."/>
            <person name="Lesage-Meessen L."/>
            <person name="Lombard V."/>
            <person name="Mariette J."/>
            <person name="Noirot C."/>
            <person name="Park J."/>
            <person name="Patyshakuliyeva A."/>
            <person name="Wieneger R.A.B."/>
            <person name="Wosten H.A.B."/>
            <person name="Martin F."/>
            <person name="Coutinho P.M."/>
            <person name="de Vries R."/>
            <person name="Martinez A.T."/>
            <person name="Klopp C."/>
            <person name="Pontarotti P."/>
            <person name="Henrissat B."/>
            <person name="Record E."/>
        </authorList>
    </citation>
    <scope>NUCLEOTIDE SEQUENCE [LARGE SCALE GENOMIC DNA]</scope>
    <source>
        <strain evidence="2">BRFM137</strain>
    </source>
</reference>
<name>A0A060SEI4_PYCCI</name>
<sequence length="289" mass="30754">MRRISSALVPTSPSATAAPWNPSPTALCYPHPVSYTNNDSNASQVVNWPLGHVMQTVSSVADQSSANHQNPRSYPGLHTRGQTQRTLLSLRDNSALGQASSDRSRGIRSLGKVAEDGPPTSSPTLAFHSGAQEWTSNPQGDNCRLNATSIRAGPSSNGSGSSGRRAQPFSPALRALRTTVTTEEWEETMPVVHAPHVSADLVDPSGITMAAPPHDLDVNNFIAQIFMPDIQATAPSQDEPWWELVHDQLGTISPESMQIPATYSYSPESVEGLSLDLPVGQGTATGSQL</sequence>
<feature type="region of interest" description="Disordered" evidence="1">
    <location>
        <begin position="1"/>
        <end position="23"/>
    </location>
</feature>
<evidence type="ECO:0000313" key="2">
    <source>
        <dbReference type="EMBL" id="CDO72636.1"/>
    </source>
</evidence>
<gene>
    <name evidence="2" type="ORF">BN946_scf184985.g55</name>
</gene>
<feature type="compositionally biased region" description="Low complexity" evidence="1">
    <location>
        <begin position="153"/>
        <end position="163"/>
    </location>
</feature>
<feature type="compositionally biased region" description="Polar residues" evidence="1">
    <location>
        <begin position="132"/>
        <end position="149"/>
    </location>
</feature>
<proteinExistence type="predicted"/>
<dbReference type="EMBL" id="CCBP010000115">
    <property type="protein sequence ID" value="CDO72636.1"/>
    <property type="molecule type" value="Genomic_DNA"/>
</dbReference>
<accession>A0A060SEI4</accession>
<dbReference type="AlphaFoldDB" id="A0A060SEI4"/>
<feature type="compositionally biased region" description="Polar residues" evidence="1">
    <location>
        <begin position="92"/>
        <end position="101"/>
    </location>
</feature>
<comment type="caution">
    <text evidence="2">The sequence shown here is derived from an EMBL/GenBank/DDBJ whole genome shotgun (WGS) entry which is preliminary data.</text>
</comment>
<protein>
    <submittedName>
        <fullName evidence="2">Uncharacterized protein</fullName>
    </submittedName>
</protein>
<dbReference type="HOGENOM" id="CLU_963596_0_0_1"/>
<feature type="region of interest" description="Disordered" evidence="1">
    <location>
        <begin position="59"/>
        <end position="79"/>
    </location>
</feature>
<dbReference type="Proteomes" id="UP000029665">
    <property type="component" value="Unassembled WGS sequence"/>
</dbReference>
<keyword evidence="3" id="KW-1185">Reference proteome</keyword>